<dbReference type="InterPro" id="IPR053465">
    <property type="entry name" value="Sortase_Class_E"/>
</dbReference>
<evidence type="ECO:0000313" key="3">
    <source>
        <dbReference type="EMBL" id="MEN2745578.1"/>
    </source>
</evidence>
<comment type="caution">
    <text evidence="3">The sequence shown here is derived from an EMBL/GenBank/DDBJ whole genome shotgun (WGS) entry which is preliminary data.</text>
</comment>
<keyword evidence="2" id="KW-0812">Transmembrane</keyword>
<keyword evidence="1" id="KW-0378">Hydrolase</keyword>
<dbReference type="Gene3D" id="2.40.260.10">
    <property type="entry name" value="Sortase"/>
    <property type="match status" value="1"/>
</dbReference>
<keyword evidence="2" id="KW-0472">Membrane</keyword>
<dbReference type="SUPFAM" id="SSF63817">
    <property type="entry name" value="Sortase"/>
    <property type="match status" value="1"/>
</dbReference>
<keyword evidence="2" id="KW-1133">Transmembrane helix</keyword>
<accession>A0ABU9X289</accession>
<name>A0ABU9X289_9MICC</name>
<dbReference type="Proteomes" id="UP001422074">
    <property type="component" value="Unassembled WGS sequence"/>
</dbReference>
<evidence type="ECO:0000313" key="4">
    <source>
        <dbReference type="Proteomes" id="UP001422074"/>
    </source>
</evidence>
<dbReference type="NCBIfam" id="TIGR01076">
    <property type="entry name" value="sortase_fam"/>
    <property type="match status" value="1"/>
</dbReference>
<evidence type="ECO:0000256" key="2">
    <source>
        <dbReference type="SAM" id="Phobius"/>
    </source>
</evidence>
<protein>
    <submittedName>
        <fullName evidence="3">Class E sortase</fullName>
    </submittedName>
</protein>
<feature type="transmembrane region" description="Helical" evidence="2">
    <location>
        <begin position="7"/>
        <end position="25"/>
    </location>
</feature>
<keyword evidence="4" id="KW-1185">Reference proteome</keyword>
<dbReference type="InterPro" id="IPR005754">
    <property type="entry name" value="Sortase"/>
</dbReference>
<gene>
    <name evidence="3" type="ORF">ABCQ75_13700</name>
</gene>
<dbReference type="InterPro" id="IPR023365">
    <property type="entry name" value="Sortase_dom-sf"/>
</dbReference>
<dbReference type="EMBL" id="JBDFRB010000015">
    <property type="protein sequence ID" value="MEN2745578.1"/>
    <property type="molecule type" value="Genomic_DNA"/>
</dbReference>
<dbReference type="InterPro" id="IPR042003">
    <property type="entry name" value="Sortase_E"/>
</dbReference>
<reference evidence="3 4" key="1">
    <citation type="submission" date="2024-05" db="EMBL/GenBank/DDBJ databases">
        <title>Sinomonas sp. nov., isolated from a waste landfill.</title>
        <authorList>
            <person name="Zhao Y."/>
        </authorList>
    </citation>
    <scope>NUCLEOTIDE SEQUENCE [LARGE SCALE GENOMIC DNA]</scope>
    <source>
        <strain evidence="3 4">CCTCC AB2014300</strain>
    </source>
</reference>
<dbReference type="CDD" id="cd05830">
    <property type="entry name" value="Sortase_E"/>
    <property type="match status" value="1"/>
</dbReference>
<sequence length="234" mass="25456">MQVLGELLITLGVVLGLFIVWQLWWTNVEADIRQDQAVREFVQEFEPPAATARPSAPAQKAAPPVLEAPAHGGVIGVLYIPRFGEDYARPVLEGSGRDVLDTLGLGHYPSTSMPGAKGNFALAGHRQTHGAVLDNIDKLVPGDRIYLQTKEGFYTYVFRDSRIVLPHEVDVLLPVPQKPGVKPTESLLTLTTCHPRYGNTERFIAYSVLKSWQPASEGAPPEIAARVAAALKGS</sequence>
<organism evidence="3 4">
    <name type="scientific">Sinomonas halotolerans</name>
    <dbReference type="NCBI Taxonomy" id="1644133"/>
    <lineage>
        <taxon>Bacteria</taxon>
        <taxon>Bacillati</taxon>
        <taxon>Actinomycetota</taxon>
        <taxon>Actinomycetes</taxon>
        <taxon>Micrococcales</taxon>
        <taxon>Micrococcaceae</taxon>
        <taxon>Sinomonas</taxon>
    </lineage>
</organism>
<proteinExistence type="predicted"/>
<dbReference type="NCBIfam" id="NF033747">
    <property type="entry name" value="class_E_sortase"/>
    <property type="match status" value="1"/>
</dbReference>
<evidence type="ECO:0000256" key="1">
    <source>
        <dbReference type="ARBA" id="ARBA00022801"/>
    </source>
</evidence>
<dbReference type="Pfam" id="PF04203">
    <property type="entry name" value="Sortase"/>
    <property type="match status" value="1"/>
</dbReference>